<dbReference type="GO" id="GO:0004252">
    <property type="term" value="F:serine-type endopeptidase activity"/>
    <property type="evidence" value="ECO:0007669"/>
    <property type="project" value="InterPro"/>
</dbReference>
<keyword evidence="1" id="KW-1015">Disulfide bond</keyword>
<dbReference type="SUPFAM" id="SSF50494">
    <property type="entry name" value="Trypsin-like serine proteases"/>
    <property type="match status" value="1"/>
</dbReference>
<evidence type="ECO:0000313" key="5">
    <source>
        <dbReference type="EMBL" id="KHJ92115.1"/>
    </source>
</evidence>
<dbReference type="PRINTS" id="PR00722">
    <property type="entry name" value="CHYMOTRYPSIN"/>
</dbReference>
<dbReference type="PROSITE" id="PS00135">
    <property type="entry name" value="TRYPSIN_SER"/>
    <property type="match status" value="1"/>
</dbReference>
<gene>
    <name evidence="5" type="ORF">OESDEN_08003</name>
</gene>
<keyword evidence="3" id="KW-0378">Hydrolase</keyword>
<comment type="similarity">
    <text evidence="2">Belongs to the peptidase S1 family. CLIP subfamily.</text>
</comment>
<dbReference type="GO" id="GO:0006508">
    <property type="term" value="P:proteolysis"/>
    <property type="evidence" value="ECO:0007669"/>
    <property type="project" value="UniProtKB-KW"/>
</dbReference>
<keyword evidence="6" id="KW-1185">Reference proteome</keyword>
<keyword evidence="3" id="KW-0720">Serine protease</keyword>
<dbReference type="SMART" id="SM00020">
    <property type="entry name" value="Tryp_SPc"/>
    <property type="match status" value="1"/>
</dbReference>
<dbReference type="InterPro" id="IPR043504">
    <property type="entry name" value="Peptidase_S1_PA_chymotrypsin"/>
</dbReference>
<dbReference type="PANTHER" id="PTHR24256">
    <property type="entry name" value="TRYPTASE-RELATED"/>
    <property type="match status" value="1"/>
</dbReference>
<dbReference type="Proteomes" id="UP000053660">
    <property type="component" value="Unassembled WGS sequence"/>
</dbReference>
<accession>A0A0B1T9T8</accession>
<keyword evidence="3" id="KW-0645">Protease</keyword>
<dbReference type="InterPro" id="IPR033116">
    <property type="entry name" value="TRYPSIN_SER"/>
</dbReference>
<dbReference type="InterPro" id="IPR001254">
    <property type="entry name" value="Trypsin_dom"/>
</dbReference>
<dbReference type="InterPro" id="IPR001314">
    <property type="entry name" value="Peptidase_S1A"/>
</dbReference>
<reference evidence="5 6" key="1">
    <citation type="submission" date="2014-03" db="EMBL/GenBank/DDBJ databases">
        <title>Draft genome of the hookworm Oesophagostomum dentatum.</title>
        <authorList>
            <person name="Mitreva M."/>
        </authorList>
    </citation>
    <scope>NUCLEOTIDE SEQUENCE [LARGE SCALE GENOMIC DNA]</scope>
    <source>
        <strain evidence="5 6">OD-Hann</strain>
    </source>
</reference>
<protein>
    <submittedName>
        <fullName evidence="5">Trypsin</fullName>
    </submittedName>
</protein>
<evidence type="ECO:0000313" key="6">
    <source>
        <dbReference type="Proteomes" id="UP000053660"/>
    </source>
</evidence>
<evidence type="ECO:0000256" key="1">
    <source>
        <dbReference type="ARBA" id="ARBA00023157"/>
    </source>
</evidence>
<dbReference type="OrthoDB" id="60866at2759"/>
<evidence type="ECO:0000256" key="3">
    <source>
        <dbReference type="RuleBase" id="RU363034"/>
    </source>
</evidence>
<name>A0A0B1T9T8_OESDE</name>
<evidence type="ECO:0000259" key="4">
    <source>
        <dbReference type="PROSITE" id="PS50240"/>
    </source>
</evidence>
<feature type="domain" description="Peptidase S1" evidence="4">
    <location>
        <begin position="8"/>
        <end position="252"/>
    </location>
</feature>
<dbReference type="InterPro" id="IPR018114">
    <property type="entry name" value="TRYPSIN_HIS"/>
</dbReference>
<dbReference type="Pfam" id="PF00089">
    <property type="entry name" value="Trypsin"/>
    <property type="match status" value="2"/>
</dbReference>
<dbReference type="EMBL" id="KN551554">
    <property type="protein sequence ID" value="KHJ92115.1"/>
    <property type="molecule type" value="Genomic_DNA"/>
</dbReference>
<dbReference type="InterPro" id="IPR009003">
    <property type="entry name" value="Peptidase_S1_PA"/>
</dbReference>
<evidence type="ECO:0000256" key="2">
    <source>
        <dbReference type="ARBA" id="ARBA00024195"/>
    </source>
</evidence>
<dbReference type="PROSITE" id="PS00134">
    <property type="entry name" value="TRYPSIN_HIS"/>
    <property type="match status" value="1"/>
</dbReference>
<dbReference type="InterPro" id="IPR051487">
    <property type="entry name" value="Ser/Thr_Proteases_Immune/Dev"/>
</dbReference>
<dbReference type="PROSITE" id="PS50240">
    <property type="entry name" value="TRYPSIN_DOM"/>
    <property type="match status" value="1"/>
</dbReference>
<dbReference type="Gene3D" id="2.40.10.10">
    <property type="entry name" value="Trypsin-like serine proteases"/>
    <property type="match status" value="1"/>
</dbReference>
<organism evidence="5 6">
    <name type="scientific">Oesophagostomum dentatum</name>
    <name type="common">Nodular worm</name>
    <dbReference type="NCBI Taxonomy" id="61180"/>
    <lineage>
        <taxon>Eukaryota</taxon>
        <taxon>Metazoa</taxon>
        <taxon>Ecdysozoa</taxon>
        <taxon>Nematoda</taxon>
        <taxon>Chromadorea</taxon>
        <taxon>Rhabditida</taxon>
        <taxon>Rhabditina</taxon>
        <taxon>Rhabditomorpha</taxon>
        <taxon>Strongyloidea</taxon>
        <taxon>Strongylidae</taxon>
        <taxon>Oesophagostomum</taxon>
    </lineage>
</organism>
<dbReference type="AlphaFoldDB" id="A0A0B1T9T8"/>
<sequence length="309" mass="34360">MRTSVYKVINGNRVKPNEFPFIASTWDTYTGSACTAVMISKHHVLTAAHCVVEEESSEQFNKTCRQNANDHKKVKRRYSKAVDTVAYAGSRCPYPDNCSPSIKEYTVKRIVVDPEYNICNLAHDLAIVELSRDVDEKESIPICMPGYNLRLPKKLMVAGYGVNPFGKRGGELHVASLSYHEQKDGKIVTSDKNKNACSGDSGGPLFYSSDGIFTLLGITSSTSDACTKSSTGGQSYFIDVRANLDWICDETVLLLLSGIMRALIAYLNNKDNKDKENALRSLPGVTLERIQSSFLEKSKRKKPMFLNFQ</sequence>
<proteinExistence type="inferred from homology"/>